<feature type="transmembrane region" description="Helical" evidence="1">
    <location>
        <begin position="63"/>
        <end position="85"/>
    </location>
</feature>
<proteinExistence type="predicted"/>
<keyword evidence="1" id="KW-0812">Transmembrane</keyword>
<evidence type="ECO:0000313" key="2">
    <source>
        <dbReference type="EMBL" id="VFQ79647.1"/>
    </source>
</evidence>
<keyword evidence="1" id="KW-1133">Transmembrane helix</keyword>
<evidence type="ECO:0000256" key="1">
    <source>
        <dbReference type="SAM" id="Phobius"/>
    </source>
</evidence>
<accession>A0A484LTR0</accession>
<keyword evidence="1" id="KW-0472">Membrane</keyword>
<gene>
    <name evidence="2" type="ORF">CCAM_LOCUS21423</name>
</gene>
<protein>
    <submittedName>
        <fullName evidence="2">Uncharacterized protein</fullName>
    </submittedName>
</protein>
<dbReference type="Proteomes" id="UP000595140">
    <property type="component" value="Unassembled WGS sequence"/>
</dbReference>
<evidence type="ECO:0000313" key="3">
    <source>
        <dbReference type="Proteomes" id="UP000595140"/>
    </source>
</evidence>
<dbReference type="EMBL" id="OOIL02002000">
    <property type="protein sequence ID" value="VFQ79647.1"/>
    <property type="molecule type" value="Genomic_DNA"/>
</dbReference>
<sequence>MSFLFQVLGLGNSLLVKTFHGITPKMELLLCLVQWISTYTALRGGNNVAGWGRSLQKKASHSMCILFGFWWLVGGSLFGCLLWNLSCIVVL</sequence>
<dbReference type="AlphaFoldDB" id="A0A484LTR0"/>
<name>A0A484LTR0_9ASTE</name>
<organism evidence="2 3">
    <name type="scientific">Cuscuta campestris</name>
    <dbReference type="NCBI Taxonomy" id="132261"/>
    <lineage>
        <taxon>Eukaryota</taxon>
        <taxon>Viridiplantae</taxon>
        <taxon>Streptophyta</taxon>
        <taxon>Embryophyta</taxon>
        <taxon>Tracheophyta</taxon>
        <taxon>Spermatophyta</taxon>
        <taxon>Magnoliopsida</taxon>
        <taxon>eudicotyledons</taxon>
        <taxon>Gunneridae</taxon>
        <taxon>Pentapetalae</taxon>
        <taxon>asterids</taxon>
        <taxon>lamiids</taxon>
        <taxon>Solanales</taxon>
        <taxon>Convolvulaceae</taxon>
        <taxon>Cuscuteae</taxon>
        <taxon>Cuscuta</taxon>
        <taxon>Cuscuta subgen. Grammica</taxon>
        <taxon>Cuscuta sect. Cleistogrammica</taxon>
    </lineage>
</organism>
<reference evidence="2 3" key="1">
    <citation type="submission" date="2018-04" db="EMBL/GenBank/DDBJ databases">
        <authorList>
            <person name="Vogel A."/>
        </authorList>
    </citation>
    <scope>NUCLEOTIDE SEQUENCE [LARGE SCALE GENOMIC DNA]</scope>
</reference>
<keyword evidence="3" id="KW-1185">Reference proteome</keyword>